<proteinExistence type="predicted"/>
<dbReference type="Pfam" id="PF13692">
    <property type="entry name" value="Glyco_trans_1_4"/>
    <property type="match status" value="1"/>
</dbReference>
<protein>
    <submittedName>
        <fullName evidence="1">Glycosyltransferase</fullName>
        <ecNumber evidence="1">2.4.-.-</ecNumber>
    </submittedName>
</protein>
<dbReference type="GO" id="GO:0016757">
    <property type="term" value="F:glycosyltransferase activity"/>
    <property type="evidence" value="ECO:0007669"/>
    <property type="project" value="UniProtKB-KW"/>
</dbReference>
<name>A0ABU9KX13_9FLAO</name>
<keyword evidence="1" id="KW-0328">Glycosyltransferase</keyword>
<comment type="caution">
    <text evidence="1">The sequence shown here is derived from an EMBL/GenBank/DDBJ whole genome shotgun (WGS) entry which is preliminary data.</text>
</comment>
<dbReference type="Gene3D" id="3.40.50.2000">
    <property type="entry name" value="Glycogen Phosphorylase B"/>
    <property type="match status" value="1"/>
</dbReference>
<dbReference type="EMBL" id="JBCDNA010000001">
    <property type="protein sequence ID" value="MEL4454729.1"/>
    <property type="molecule type" value="Genomic_DNA"/>
</dbReference>
<dbReference type="Proteomes" id="UP001474120">
    <property type="component" value="Unassembled WGS sequence"/>
</dbReference>
<organism evidence="1 2">
    <name type="scientific">Lutimonas vermicola</name>
    <dbReference type="NCBI Taxonomy" id="414288"/>
    <lineage>
        <taxon>Bacteria</taxon>
        <taxon>Pseudomonadati</taxon>
        <taxon>Bacteroidota</taxon>
        <taxon>Flavobacteriia</taxon>
        <taxon>Flavobacteriales</taxon>
        <taxon>Flavobacteriaceae</taxon>
        <taxon>Lutimonas</taxon>
    </lineage>
</organism>
<reference evidence="1 2" key="1">
    <citation type="submission" date="2024-04" db="EMBL/GenBank/DDBJ databases">
        <title>whole genome sequencing of Lutimonas vermicola strain IMCC1616.</title>
        <authorList>
            <person name="Bae S.S."/>
        </authorList>
    </citation>
    <scope>NUCLEOTIDE SEQUENCE [LARGE SCALE GENOMIC DNA]</scope>
    <source>
        <strain evidence="1 2">IMCC1616</strain>
    </source>
</reference>
<accession>A0ABU9KX13</accession>
<evidence type="ECO:0000313" key="1">
    <source>
        <dbReference type="EMBL" id="MEL4454729.1"/>
    </source>
</evidence>
<gene>
    <name evidence="1" type="ORF">AABB81_02395</name>
</gene>
<dbReference type="RefSeq" id="WP_342158347.1">
    <property type="nucleotide sequence ID" value="NZ_JBCDNA010000001.1"/>
</dbReference>
<evidence type="ECO:0000313" key="2">
    <source>
        <dbReference type="Proteomes" id="UP001474120"/>
    </source>
</evidence>
<keyword evidence="2" id="KW-1185">Reference proteome</keyword>
<keyword evidence="1" id="KW-0808">Transferase</keyword>
<dbReference type="SUPFAM" id="SSF53756">
    <property type="entry name" value="UDP-Glycosyltransferase/glycogen phosphorylase"/>
    <property type="match status" value="1"/>
</dbReference>
<sequence>MNNKVLIIGLIWPEPLATAAGSRMIELIDFLLKQGYELSFASAASRSDLSYDFSELPVSCIDIELNSSSFDADLKKLNPGMVIFDRFLTEEQYGWRVQQTCPGAIRILDTEDLHFLRKSREMAIKQGSDDWMKFIQNDTAKREIASIFRSDLSLIISKFEVDLLQNVFNIPESLLLYLPFLKGIEKDVNMHPIPGYDQRLNFMCIGNFKHKPNLDAVFYLQSEIWPLIRNELPQAELHIYGAYASEAITQLNNKNTGFLIKGWIEHKREAFVNYRICLAPLRFGAGQKGKLLDAMIYGTPSVTTSIGSEGMSASEEWNGFIEDQPGAYASKAVLLYQDKLLWDNAQKKGFDLISQNFDKDSFERRLAFKLEELSNKLQAHRASNFIGNMLSHHTMKSTKYLSKWIELKNLTNNNIVNK</sequence>
<dbReference type="EC" id="2.4.-.-" evidence="1"/>